<dbReference type="Pfam" id="PF13649">
    <property type="entry name" value="Methyltransf_25"/>
    <property type="match status" value="1"/>
</dbReference>
<dbReference type="SUPFAM" id="SSF53335">
    <property type="entry name" value="S-adenosyl-L-methionine-dependent methyltransferases"/>
    <property type="match status" value="1"/>
</dbReference>
<dbReference type="Gene3D" id="3.40.50.150">
    <property type="entry name" value="Vaccinia Virus protein VP39"/>
    <property type="match status" value="1"/>
</dbReference>
<dbReference type="GO" id="GO:0032259">
    <property type="term" value="P:methylation"/>
    <property type="evidence" value="ECO:0007669"/>
    <property type="project" value="UniProtKB-KW"/>
</dbReference>
<gene>
    <name evidence="4" type="ORF">FHR82_000463</name>
</gene>
<reference evidence="4 5" key="1">
    <citation type="submission" date="2020-08" db="EMBL/GenBank/DDBJ databases">
        <title>Genomic Encyclopedia of Type Strains, Phase III (KMG-III): the genomes of soil and plant-associated and newly described type strains.</title>
        <authorList>
            <person name="Whitman W."/>
        </authorList>
    </citation>
    <scope>NUCLEOTIDE SEQUENCE [LARGE SCALE GENOMIC DNA]</scope>
    <source>
        <strain evidence="4 5">CECT 8960</strain>
    </source>
</reference>
<proteinExistence type="predicted"/>
<sequence>MSWDEALADRYDEWAAHLTEDIPFYVDLAREADGPVVELAVGTGRVATPVARAIERKVIGIDSSPAMLAKANDPLLDLRHADMRDFTLDEPAALIYCPFRALLHVPTWADRRRVFENVAAALKPGGRFAWNAFAFDHHVAVRLDGVRQTEPAPHTMRYSVGENRIDIVRDDGTTSTLWWATKNEWLGLIDVAGLPLEALYGGFAREPFTPDSTEYVFIVRKESA</sequence>
<accession>A0A7W7PZV2</accession>
<dbReference type="InterPro" id="IPR029063">
    <property type="entry name" value="SAM-dependent_MTases_sf"/>
</dbReference>
<evidence type="ECO:0000259" key="3">
    <source>
        <dbReference type="Pfam" id="PF13649"/>
    </source>
</evidence>
<dbReference type="GO" id="GO:0008168">
    <property type="term" value="F:methyltransferase activity"/>
    <property type="evidence" value="ECO:0007669"/>
    <property type="project" value="UniProtKB-KW"/>
</dbReference>
<dbReference type="InterPro" id="IPR041698">
    <property type="entry name" value="Methyltransf_25"/>
</dbReference>
<dbReference type="RefSeq" id="WP_221463262.1">
    <property type="nucleotide sequence ID" value="NZ_JACHJQ010000001.1"/>
</dbReference>
<organism evidence="4 5">
    <name type="scientific">Actinophytocola algeriensis</name>
    <dbReference type="NCBI Taxonomy" id="1768010"/>
    <lineage>
        <taxon>Bacteria</taxon>
        <taxon>Bacillati</taxon>
        <taxon>Actinomycetota</taxon>
        <taxon>Actinomycetes</taxon>
        <taxon>Pseudonocardiales</taxon>
        <taxon>Pseudonocardiaceae</taxon>
    </lineage>
</organism>
<keyword evidence="5" id="KW-1185">Reference proteome</keyword>
<evidence type="ECO:0000313" key="5">
    <source>
        <dbReference type="Proteomes" id="UP000520767"/>
    </source>
</evidence>
<dbReference type="PANTHER" id="PTHR43861:SF1">
    <property type="entry name" value="TRANS-ACONITATE 2-METHYLTRANSFERASE"/>
    <property type="match status" value="1"/>
</dbReference>
<feature type="domain" description="Methyltransferase" evidence="3">
    <location>
        <begin position="36"/>
        <end position="126"/>
    </location>
</feature>
<dbReference type="AlphaFoldDB" id="A0A7W7PZV2"/>
<name>A0A7W7PZV2_9PSEU</name>
<evidence type="ECO:0000256" key="2">
    <source>
        <dbReference type="ARBA" id="ARBA00022679"/>
    </source>
</evidence>
<keyword evidence="2 4" id="KW-0808">Transferase</keyword>
<dbReference type="EMBL" id="JACHJQ010000001">
    <property type="protein sequence ID" value="MBB4904253.1"/>
    <property type="molecule type" value="Genomic_DNA"/>
</dbReference>
<evidence type="ECO:0000313" key="4">
    <source>
        <dbReference type="EMBL" id="MBB4904253.1"/>
    </source>
</evidence>
<keyword evidence="1 4" id="KW-0489">Methyltransferase</keyword>
<comment type="caution">
    <text evidence="4">The sequence shown here is derived from an EMBL/GenBank/DDBJ whole genome shotgun (WGS) entry which is preliminary data.</text>
</comment>
<protein>
    <submittedName>
        <fullName evidence="4">SAM-dependent methyltransferase</fullName>
    </submittedName>
</protein>
<dbReference type="Proteomes" id="UP000520767">
    <property type="component" value="Unassembled WGS sequence"/>
</dbReference>
<dbReference type="CDD" id="cd02440">
    <property type="entry name" value="AdoMet_MTases"/>
    <property type="match status" value="1"/>
</dbReference>
<evidence type="ECO:0000256" key="1">
    <source>
        <dbReference type="ARBA" id="ARBA00022603"/>
    </source>
</evidence>
<dbReference type="PANTHER" id="PTHR43861">
    <property type="entry name" value="TRANS-ACONITATE 2-METHYLTRANSFERASE-RELATED"/>
    <property type="match status" value="1"/>
</dbReference>